<reference evidence="2 3" key="1">
    <citation type="journal article" date="2021" name="MBio">
        <title>Poor Competitiveness of Bradyrhizobium in Pigeon Pea Root Colonization in Indian Soils.</title>
        <authorList>
            <person name="Chalasani D."/>
            <person name="Basu A."/>
            <person name="Pullabhotla S.V.S.R.N."/>
            <person name="Jorrin B."/>
            <person name="Neal A.L."/>
            <person name="Poole P.S."/>
            <person name="Podile A.R."/>
            <person name="Tkacz A."/>
        </authorList>
    </citation>
    <scope>NUCLEOTIDE SEQUENCE [LARGE SCALE GENOMIC DNA]</scope>
    <source>
        <strain evidence="2 3">HU14</strain>
    </source>
</reference>
<evidence type="ECO:0000256" key="1">
    <source>
        <dbReference type="SAM" id="Phobius"/>
    </source>
</evidence>
<feature type="transmembrane region" description="Helical" evidence="1">
    <location>
        <begin position="333"/>
        <end position="352"/>
    </location>
</feature>
<evidence type="ECO:0000313" key="2">
    <source>
        <dbReference type="EMBL" id="MBW9094644.1"/>
    </source>
</evidence>
<evidence type="ECO:0000313" key="3">
    <source>
        <dbReference type="Proteomes" id="UP001196843"/>
    </source>
</evidence>
<feature type="transmembrane region" description="Helical" evidence="1">
    <location>
        <begin position="265"/>
        <end position="288"/>
    </location>
</feature>
<keyword evidence="3" id="KW-1185">Reference proteome</keyword>
<sequence length="545" mass="57352">MASSSTDFTVRILGDAKNANKVVDQFGNDLGTKAGGWGSIFKNAAAVAGGALAAIGIENVAQKVVDFGQQSVDAFKEAEQSQAELERAYEKFPAIADVNISKLRELNSALQAKTGFDDDQIAASQATLAQFGLTGEQIQKLTPLMLDYATKTGSDLTTSAEAMGKAVMGQGRALKAVGIDFTDTGSSAGNFDQIVSGLDGTVGGLAETMGTTGAGKAKILEATFGDLQESIGEKLLPVITSVQSFLITDLIPAFSSLIGWISDNAWVFATVGGVILALLVPAIWAWVASIWASTIALLANPVVWIALAIIALIAVIVLLVLNWDTVVKWITDIWSGFITWLTTGLANLGLAWNSFWAGVGRFISDAWNNWIVAPIRTAWTWVQNIIALGLAAIDKIWKDTWNGFVGILRGIWNSIIGFIEGGVNGAIGLINNLIRGVNAVGGAFGVHIDLIPNVHIPRLATGTITSGPMLAMVGDNPGGREVIAPYDSYVAELQRAAAAGARSASANGPVRIAREDLDYLAGKTAEMLQPRIVAGVQKQIAAFAR</sequence>
<name>A0ABS7HRJ1_9MICO</name>
<dbReference type="Proteomes" id="UP001196843">
    <property type="component" value="Unassembled WGS sequence"/>
</dbReference>
<keyword evidence="1" id="KW-0472">Membrane</keyword>
<organism evidence="2 3">
    <name type="scientific">Microbacterium jejuense</name>
    <dbReference type="NCBI Taxonomy" id="1263637"/>
    <lineage>
        <taxon>Bacteria</taxon>
        <taxon>Bacillati</taxon>
        <taxon>Actinomycetota</taxon>
        <taxon>Actinomycetes</taxon>
        <taxon>Micrococcales</taxon>
        <taxon>Microbacteriaceae</taxon>
        <taxon>Microbacterium</taxon>
    </lineage>
</organism>
<proteinExistence type="predicted"/>
<gene>
    <name evidence="2" type="ORF">JNB62_13185</name>
</gene>
<protein>
    <submittedName>
        <fullName evidence="2">Phage tail tape measure protein</fullName>
    </submittedName>
</protein>
<dbReference type="EMBL" id="JAEUAW010000010">
    <property type="protein sequence ID" value="MBW9094644.1"/>
    <property type="molecule type" value="Genomic_DNA"/>
</dbReference>
<comment type="caution">
    <text evidence="2">The sequence shown here is derived from an EMBL/GenBank/DDBJ whole genome shotgun (WGS) entry which is preliminary data.</text>
</comment>
<accession>A0ABS7HRJ1</accession>
<dbReference type="RefSeq" id="WP_220301367.1">
    <property type="nucleotide sequence ID" value="NZ_JAEUAW010000010.1"/>
</dbReference>
<keyword evidence="1" id="KW-1133">Transmembrane helix</keyword>
<feature type="transmembrane region" description="Helical" evidence="1">
    <location>
        <begin position="295"/>
        <end position="321"/>
    </location>
</feature>
<keyword evidence="1" id="KW-0812">Transmembrane</keyword>